<feature type="compositionally biased region" description="Polar residues" evidence="3">
    <location>
        <begin position="39"/>
        <end position="57"/>
    </location>
</feature>
<evidence type="ECO:0000256" key="1">
    <source>
        <dbReference type="ARBA" id="ARBA00022658"/>
    </source>
</evidence>
<dbReference type="Gene3D" id="1.10.840.10">
    <property type="entry name" value="Ras guanine-nucleotide exchange factors catalytic domain"/>
    <property type="match status" value="1"/>
</dbReference>
<dbReference type="GO" id="GO:0051301">
    <property type="term" value="P:cell division"/>
    <property type="evidence" value="ECO:0007669"/>
    <property type="project" value="UniProtKB-KW"/>
</dbReference>
<feature type="domain" description="N-terminal Ras-GEF" evidence="5">
    <location>
        <begin position="296"/>
        <end position="429"/>
    </location>
</feature>
<name>A0A8H6RXQ2_MYCCL</name>
<dbReference type="SUPFAM" id="SSF48366">
    <property type="entry name" value="Ras GEF"/>
    <property type="match status" value="1"/>
</dbReference>
<feature type="region of interest" description="Disordered" evidence="3">
    <location>
        <begin position="1"/>
        <end position="57"/>
    </location>
</feature>
<reference evidence="6" key="1">
    <citation type="submission" date="2020-05" db="EMBL/GenBank/DDBJ databases">
        <title>Mycena genomes resolve the evolution of fungal bioluminescence.</title>
        <authorList>
            <person name="Tsai I.J."/>
        </authorList>
    </citation>
    <scope>NUCLEOTIDE SEQUENCE</scope>
    <source>
        <strain evidence="6">110903Hualien_Pintung</strain>
    </source>
</reference>
<dbReference type="Proteomes" id="UP000613580">
    <property type="component" value="Unassembled WGS sequence"/>
</dbReference>
<sequence>MSTLSGSDRNRRIQRKLGATDDDDTTSVHSDCADAPFSPTLSDASPSADGSTDAEQQYPSLQPQLRLLREYTGPDQPLDPEPLSAVVHIFVATVDGIVASLHQKHILLRTCVEPMLRQATELARADLIRVLELAQQVMETLFLLQSAAKELHERMLVFLASKPLPPLPAEESDDSSASSSPSESTRSSSVPSQGGPTSGNATDGDESDDDVLADLPAAAVAVKPQKKKFAFLRRRAPASEASAVQARHVTPTVKDDMALSFRRSCLYDCKDPSPEQPKGEVPVMMPLPNIGLMIDPSNQVLAASLDALVLLMTSYQVQDPESMAATFLLSFRFFCTAEELIDAIEARWNATPPEYALPLDAAQQRVWDHHMRYVHENLSRFVVTWIADYWHPESDTLVVPRLRAFIRRLDPVLRNKAKVALKGVQGQTELSRVMAARIAAFERPRPPPVVVRPFQPTLRPETNYRMSLNQFIADPAGMEWLATQLTAIMNDWVLCMEPEIAMGEWMFKPLAEQGLGAYKIENFETYFVHWIAEGILIETERVDRVKQMEFWLEFALFAIELRNFCMSFCVYKALLHPGVRRLWHSILDVSVAHKQMFLKLDYIFNGDNNFAVYREALAAHPDLPTIPLMCILRDDTEYIRHVTRLFFSNGEGNALLINLNAVYQINAIIQYMESCFFQYNIEVDHEFWELAPDKIRNETSGFTEKECLERSHEIEPSHSQPNQQALVDGLLLWFFVVDWDGEPSAETPFSLRHLPAPQPTPTPAPPPSVKPKKSLADSFKLSRFGFGLRKKNAVVA</sequence>
<feature type="compositionally biased region" description="Pro residues" evidence="3">
    <location>
        <begin position="756"/>
        <end position="769"/>
    </location>
</feature>
<feature type="domain" description="Ras-GEF" evidence="4">
    <location>
        <begin position="477"/>
        <end position="717"/>
    </location>
</feature>
<keyword evidence="6" id="KW-0132">Cell division</keyword>
<dbReference type="InterPro" id="IPR008937">
    <property type="entry name" value="Ras-like_GEF"/>
</dbReference>
<keyword evidence="7" id="KW-1185">Reference proteome</keyword>
<feature type="region of interest" description="Disordered" evidence="3">
    <location>
        <begin position="167"/>
        <end position="210"/>
    </location>
</feature>
<dbReference type="SMART" id="SM00147">
    <property type="entry name" value="RasGEF"/>
    <property type="match status" value="1"/>
</dbReference>
<dbReference type="PANTHER" id="PTHR23113:SF99">
    <property type="entry name" value="RASGEF DOMAIN-CONTAINING PROTEIN"/>
    <property type="match status" value="1"/>
</dbReference>
<dbReference type="CDD" id="cd06224">
    <property type="entry name" value="REM"/>
    <property type="match status" value="1"/>
</dbReference>
<dbReference type="InterPro" id="IPR036964">
    <property type="entry name" value="RASGEF_cat_dom_sf"/>
</dbReference>
<dbReference type="EMBL" id="JACAZE010000033">
    <property type="protein sequence ID" value="KAF7288525.1"/>
    <property type="molecule type" value="Genomic_DNA"/>
</dbReference>
<dbReference type="PROSITE" id="PS50212">
    <property type="entry name" value="RASGEF_NTER"/>
    <property type="match status" value="1"/>
</dbReference>
<dbReference type="Gene3D" id="1.20.870.10">
    <property type="entry name" value="Son of sevenless (SoS) protein Chain: S domain 1"/>
    <property type="match status" value="1"/>
</dbReference>
<dbReference type="AlphaFoldDB" id="A0A8H6RXQ2"/>
<evidence type="ECO:0000259" key="4">
    <source>
        <dbReference type="PROSITE" id="PS50009"/>
    </source>
</evidence>
<dbReference type="InterPro" id="IPR023578">
    <property type="entry name" value="Ras_GEF_dom_sf"/>
</dbReference>
<evidence type="ECO:0000313" key="6">
    <source>
        <dbReference type="EMBL" id="KAF7288525.1"/>
    </source>
</evidence>
<dbReference type="OrthoDB" id="546434at2759"/>
<keyword evidence="1 2" id="KW-0344">Guanine-nucleotide releasing factor</keyword>
<dbReference type="PANTHER" id="PTHR23113">
    <property type="entry name" value="GUANINE NUCLEOTIDE EXCHANGE FACTOR"/>
    <property type="match status" value="1"/>
</dbReference>
<dbReference type="Pfam" id="PF00617">
    <property type="entry name" value="RasGEF"/>
    <property type="match status" value="1"/>
</dbReference>
<feature type="region of interest" description="Disordered" evidence="3">
    <location>
        <begin position="748"/>
        <end position="775"/>
    </location>
</feature>
<organism evidence="6 7">
    <name type="scientific">Mycena chlorophos</name>
    <name type="common">Agaric fungus</name>
    <name type="synonym">Agaricus chlorophos</name>
    <dbReference type="NCBI Taxonomy" id="658473"/>
    <lineage>
        <taxon>Eukaryota</taxon>
        <taxon>Fungi</taxon>
        <taxon>Dikarya</taxon>
        <taxon>Basidiomycota</taxon>
        <taxon>Agaricomycotina</taxon>
        <taxon>Agaricomycetes</taxon>
        <taxon>Agaricomycetidae</taxon>
        <taxon>Agaricales</taxon>
        <taxon>Marasmiineae</taxon>
        <taxon>Mycenaceae</taxon>
        <taxon>Mycena</taxon>
    </lineage>
</organism>
<gene>
    <name evidence="6" type="ORF">HMN09_01381500</name>
</gene>
<accession>A0A8H6RXQ2</accession>
<dbReference type="GO" id="GO:0007264">
    <property type="term" value="P:small GTPase-mediated signal transduction"/>
    <property type="evidence" value="ECO:0007669"/>
    <property type="project" value="InterPro"/>
</dbReference>
<dbReference type="InterPro" id="IPR000651">
    <property type="entry name" value="Ras-like_Gua-exchang_fac_N"/>
</dbReference>
<evidence type="ECO:0000256" key="2">
    <source>
        <dbReference type="PROSITE-ProRule" id="PRU00168"/>
    </source>
</evidence>
<dbReference type="InterPro" id="IPR001895">
    <property type="entry name" value="RASGEF_cat_dom"/>
</dbReference>
<comment type="caution">
    <text evidence="6">The sequence shown here is derived from an EMBL/GenBank/DDBJ whole genome shotgun (WGS) entry which is preliminary data.</text>
</comment>
<dbReference type="Pfam" id="PF00618">
    <property type="entry name" value="RasGEF_N"/>
    <property type="match status" value="1"/>
</dbReference>
<evidence type="ECO:0000259" key="5">
    <source>
        <dbReference type="PROSITE" id="PS50212"/>
    </source>
</evidence>
<protein>
    <submittedName>
        <fullName evidence="6">Cell division control protein Cdc25</fullName>
    </submittedName>
</protein>
<dbReference type="PROSITE" id="PS50009">
    <property type="entry name" value="RASGEF_CAT"/>
    <property type="match status" value="1"/>
</dbReference>
<feature type="compositionally biased region" description="Low complexity" evidence="3">
    <location>
        <begin position="175"/>
        <end position="192"/>
    </location>
</feature>
<keyword evidence="6" id="KW-0131">Cell cycle</keyword>
<dbReference type="GO" id="GO:0005085">
    <property type="term" value="F:guanyl-nucleotide exchange factor activity"/>
    <property type="evidence" value="ECO:0007669"/>
    <property type="project" value="UniProtKB-KW"/>
</dbReference>
<evidence type="ECO:0000256" key="3">
    <source>
        <dbReference type="SAM" id="MobiDB-lite"/>
    </source>
</evidence>
<evidence type="ECO:0000313" key="7">
    <source>
        <dbReference type="Proteomes" id="UP000613580"/>
    </source>
</evidence>
<proteinExistence type="predicted"/>